<keyword evidence="2" id="KW-0411">Iron-sulfur</keyword>
<dbReference type="PANTHER" id="PTHR47153:SF2">
    <property type="entry name" value="LACTATE UTILIZATION PROTEIN B"/>
    <property type="match status" value="1"/>
</dbReference>
<dbReference type="Gene3D" id="1.10.1060.10">
    <property type="entry name" value="Alpha-helical ferredoxin"/>
    <property type="match status" value="1"/>
</dbReference>
<feature type="domain" description="LUD" evidence="5">
    <location>
        <begin position="68"/>
        <end position="293"/>
    </location>
</feature>
<keyword evidence="2" id="KW-0408">Iron</keyword>
<proteinExistence type="predicted"/>
<dbReference type="Pfam" id="PF02589">
    <property type="entry name" value="LUD_dom"/>
    <property type="match status" value="1"/>
</dbReference>
<keyword evidence="2" id="KW-0479">Metal-binding</keyword>
<name>A0ABS9Z7J9_9HYPH</name>
<evidence type="ECO:0000256" key="4">
    <source>
        <dbReference type="ARBA" id="ARBA00022982"/>
    </source>
</evidence>
<evidence type="ECO:0000313" key="9">
    <source>
        <dbReference type="Proteomes" id="UP001139104"/>
    </source>
</evidence>
<evidence type="ECO:0000256" key="1">
    <source>
        <dbReference type="ARBA" id="ARBA00022448"/>
    </source>
</evidence>
<dbReference type="InterPro" id="IPR017896">
    <property type="entry name" value="4Fe4S_Fe-S-bd"/>
</dbReference>
<dbReference type="SUPFAM" id="SSF100950">
    <property type="entry name" value="NagB/RpiA/CoA transferase-like"/>
    <property type="match status" value="1"/>
</dbReference>
<keyword evidence="9" id="KW-1185">Reference proteome</keyword>
<dbReference type="Gene3D" id="3.40.50.10420">
    <property type="entry name" value="NagB/RpiA/CoA transferase-like"/>
    <property type="match status" value="1"/>
</dbReference>
<accession>A0ABS9Z7J9</accession>
<comment type="caution">
    <text evidence="8">The sequence shown here is derived from an EMBL/GenBank/DDBJ whole genome shotgun (WGS) entry which is preliminary data.</text>
</comment>
<gene>
    <name evidence="8" type="ORF">K2U94_11340</name>
</gene>
<dbReference type="EMBL" id="JAIVFP010000001">
    <property type="protein sequence ID" value="MCI4683355.1"/>
    <property type="molecule type" value="Genomic_DNA"/>
</dbReference>
<dbReference type="InterPro" id="IPR009051">
    <property type="entry name" value="Helical_ferredxn"/>
</dbReference>
<evidence type="ECO:0000256" key="3">
    <source>
        <dbReference type="ARBA" id="ARBA00022737"/>
    </source>
</evidence>
<protein>
    <submittedName>
        <fullName evidence="8">Lactate utilization protein</fullName>
    </submittedName>
</protein>
<feature type="domain" description="Lactate utilization protein B C-terminal" evidence="6">
    <location>
        <begin position="394"/>
        <end position="463"/>
    </location>
</feature>
<evidence type="ECO:0000256" key="2">
    <source>
        <dbReference type="ARBA" id="ARBA00022485"/>
    </source>
</evidence>
<dbReference type="InterPro" id="IPR024569">
    <property type="entry name" value="LutB_C"/>
</dbReference>
<keyword evidence="2" id="KW-0004">4Fe-4S</keyword>
<feature type="domain" description="4Fe-4S ferredoxin-type" evidence="7">
    <location>
        <begin position="307"/>
        <end position="374"/>
    </location>
</feature>
<keyword evidence="1" id="KW-0813">Transport</keyword>
<dbReference type="PANTHER" id="PTHR47153">
    <property type="entry name" value="LACTATE UTILIZATION PROTEIN B"/>
    <property type="match status" value="1"/>
</dbReference>
<dbReference type="Proteomes" id="UP001139104">
    <property type="component" value="Unassembled WGS sequence"/>
</dbReference>
<dbReference type="SUPFAM" id="SSF46548">
    <property type="entry name" value="alpha-helical ferredoxin"/>
    <property type="match status" value="1"/>
</dbReference>
<dbReference type="RefSeq" id="WP_243067313.1">
    <property type="nucleotide sequence ID" value="NZ_JAIVFK010000066.1"/>
</dbReference>
<reference evidence="8" key="1">
    <citation type="journal article" date="2022" name="ISME J.">
        <title>Identification of active gaseous-alkane degraders at natural gas seeps.</title>
        <authorList>
            <person name="Farhan Ul Haque M."/>
            <person name="Hernandez M."/>
            <person name="Crombie A.T."/>
            <person name="Murrell J.C."/>
        </authorList>
    </citation>
    <scope>NUCLEOTIDE SEQUENCE</scope>
    <source>
        <strain evidence="8">PC2</strain>
    </source>
</reference>
<evidence type="ECO:0000259" key="6">
    <source>
        <dbReference type="Pfam" id="PF11870"/>
    </source>
</evidence>
<dbReference type="InterPro" id="IPR024185">
    <property type="entry name" value="FTHF_cligase-like_sf"/>
</dbReference>
<dbReference type="Pfam" id="PF13183">
    <property type="entry name" value="Fer4_8"/>
    <property type="match status" value="1"/>
</dbReference>
<dbReference type="InterPro" id="IPR003741">
    <property type="entry name" value="LUD_dom"/>
</dbReference>
<dbReference type="InterPro" id="IPR004452">
    <property type="entry name" value="LutB/LldF"/>
</dbReference>
<evidence type="ECO:0000313" key="8">
    <source>
        <dbReference type="EMBL" id="MCI4683355.1"/>
    </source>
</evidence>
<sequence>MTAPAGNFHDRVEKALHDPQLKIAIERTTGNARRKRAAAVAAWPDFEAARAAAAAIKDHAIEHMAFYLEMFERNALASGALVHWARDADEACRIVVDLCKAAGAKTVTRSKSMLGEEIGLPHALAGAGLRRVETDLAEHIIQLAGETPSHIIWPAAHRTAEDVAKLFDQYHHEKPPAHDVVSMVGSARKELRADFFAAEVGISGANFLVAETGAICTITNEGNAELTTTPPRVHIVTAGIEKIVASTEHALQLTRLLVRSATGADLTQYTTFHCGPKRPGDRDGPEQFHIVLVDHGRTQMLAEMPDMLRCLRCGACLNHCVVYRAIGGHAYGGAYPGPMGSVLTPVFDGLERTRDLPTACTLNGQCKQVCPVDIPLPTLLRHWRARSWRAGYEPKISSAAVKAWAYVAARPALYRLAQAFALPAMRLFAREGWISSLPLASGWTASRDFPKPPRQTFLTTIKKGGKENRKP</sequence>
<keyword evidence="3" id="KW-0677">Repeat</keyword>
<evidence type="ECO:0000259" key="5">
    <source>
        <dbReference type="Pfam" id="PF02589"/>
    </source>
</evidence>
<dbReference type="InterPro" id="IPR037171">
    <property type="entry name" value="NagB/RpiA_transferase-like"/>
</dbReference>
<dbReference type="Pfam" id="PF11870">
    <property type="entry name" value="LutB_C"/>
    <property type="match status" value="1"/>
</dbReference>
<evidence type="ECO:0000259" key="7">
    <source>
        <dbReference type="Pfam" id="PF13183"/>
    </source>
</evidence>
<organism evidence="8 9">
    <name type="scientific">Candidatus Rhodoblastus alkanivorans</name>
    <dbReference type="NCBI Taxonomy" id="2954117"/>
    <lineage>
        <taxon>Bacteria</taxon>
        <taxon>Pseudomonadati</taxon>
        <taxon>Pseudomonadota</taxon>
        <taxon>Alphaproteobacteria</taxon>
        <taxon>Hyphomicrobiales</taxon>
        <taxon>Rhodoblastaceae</taxon>
        <taxon>Rhodoblastus</taxon>
    </lineage>
</organism>
<keyword evidence="4" id="KW-0249">Electron transport</keyword>